<protein>
    <recommendedName>
        <fullName evidence="3">F-box domain-containing protein</fullName>
    </recommendedName>
</protein>
<reference evidence="1" key="1">
    <citation type="submission" date="2022-06" db="EMBL/GenBank/DDBJ databases">
        <title>Complete genome sequences of two strains of the flax pathogen Septoria linicola.</title>
        <authorList>
            <person name="Lapalu N."/>
            <person name="Simon A."/>
            <person name="Demenou B."/>
            <person name="Paumier D."/>
            <person name="Guillot M.-P."/>
            <person name="Gout L."/>
            <person name="Valade R."/>
        </authorList>
    </citation>
    <scope>NUCLEOTIDE SEQUENCE</scope>
    <source>
        <strain evidence="1">SE15195</strain>
    </source>
</reference>
<accession>A0A9Q9AZL7</accession>
<evidence type="ECO:0000313" key="2">
    <source>
        <dbReference type="Proteomes" id="UP001056384"/>
    </source>
</evidence>
<evidence type="ECO:0000313" key="1">
    <source>
        <dbReference type="EMBL" id="USW54928.1"/>
    </source>
</evidence>
<dbReference type="AlphaFoldDB" id="A0A9Q9AZL7"/>
<evidence type="ECO:0008006" key="3">
    <source>
        <dbReference type="Google" id="ProtNLM"/>
    </source>
</evidence>
<sequence length="368" mass="42082">MPSITALPTELLDIIFRMVHTDDVASARSTNRYLSDKATPYVIPEFSVYYTKESLSDAANTSTTHPQFARDITSLWFQADGLEKYDDFDEWDQERHFRSLNLETLPIEIAQLSDIPPEIEQVRVPIDVDILPFVEAISIPWYLEPKNSANVHAFHQLLMAAIESNARIEDISITQVSPPLVMSDELARSCEILMSGVKTLNLHVHCLVEDDDNVTDHLTTKHLLPRLLKSAMRLCSLSLEVPYSGRVSFGMSMCLTDLFGATTFRYLKRMKLAGVQVKADELVAFVDRHRDSLRELTLILLIFHTVSEWKSFLTRVAAELSSLEVVEFSGLHRYDGGPFTRFHLVYNKDREVNVSFEQRAFKAREEWP</sequence>
<name>A0A9Q9AZL7_9PEZI</name>
<dbReference type="EMBL" id="CP099423">
    <property type="protein sequence ID" value="USW54928.1"/>
    <property type="molecule type" value="Genomic_DNA"/>
</dbReference>
<proteinExistence type="predicted"/>
<keyword evidence="2" id="KW-1185">Reference proteome</keyword>
<gene>
    <name evidence="1" type="ORF">Slin15195_G082470</name>
</gene>
<dbReference type="Proteomes" id="UP001056384">
    <property type="component" value="Chromosome 6"/>
</dbReference>
<organism evidence="1 2">
    <name type="scientific">Septoria linicola</name>
    <dbReference type="NCBI Taxonomy" id="215465"/>
    <lineage>
        <taxon>Eukaryota</taxon>
        <taxon>Fungi</taxon>
        <taxon>Dikarya</taxon>
        <taxon>Ascomycota</taxon>
        <taxon>Pezizomycotina</taxon>
        <taxon>Dothideomycetes</taxon>
        <taxon>Dothideomycetidae</taxon>
        <taxon>Mycosphaerellales</taxon>
        <taxon>Mycosphaerellaceae</taxon>
        <taxon>Septoria</taxon>
    </lineage>
</organism>